<keyword evidence="6 12" id="KW-0378">Hydrolase</keyword>
<dbReference type="InterPro" id="IPR002125">
    <property type="entry name" value="CMP_dCMP_dom"/>
</dbReference>
<organism evidence="12">
    <name type="scientific">hydrothermal vent metagenome</name>
    <dbReference type="NCBI Taxonomy" id="652676"/>
    <lineage>
        <taxon>unclassified sequences</taxon>
        <taxon>metagenomes</taxon>
        <taxon>ecological metagenomes</taxon>
    </lineage>
</organism>
<dbReference type="InterPro" id="IPR011549">
    <property type="entry name" value="RibD_C"/>
</dbReference>
<dbReference type="PANTHER" id="PTHR38011">
    <property type="entry name" value="DIHYDROFOLATE REDUCTASE FAMILY PROTEIN (AFU_ORTHOLOGUE AFUA_8G06820)"/>
    <property type="match status" value="1"/>
</dbReference>
<proteinExistence type="predicted"/>
<dbReference type="PROSITE" id="PS51747">
    <property type="entry name" value="CYT_DCMP_DEAMINASES_2"/>
    <property type="match status" value="1"/>
</dbReference>
<evidence type="ECO:0000256" key="1">
    <source>
        <dbReference type="ARBA" id="ARBA00001947"/>
    </source>
</evidence>
<evidence type="ECO:0000256" key="2">
    <source>
        <dbReference type="ARBA" id="ARBA00004882"/>
    </source>
</evidence>
<dbReference type="GO" id="GO:0008835">
    <property type="term" value="F:diaminohydroxyphosphoribosylaminopyrimidine deaminase activity"/>
    <property type="evidence" value="ECO:0007669"/>
    <property type="project" value="UniProtKB-EC"/>
</dbReference>
<dbReference type="EMBL" id="UOFE01000009">
    <property type="protein sequence ID" value="VAW50911.1"/>
    <property type="molecule type" value="Genomic_DNA"/>
</dbReference>
<dbReference type="CDD" id="cd01284">
    <property type="entry name" value="Riboflavin_deaminase-reductase"/>
    <property type="match status" value="1"/>
</dbReference>
<keyword evidence="10" id="KW-0511">Multifunctional enzyme</keyword>
<comment type="cofactor">
    <cofactor evidence="1">
        <name>Zn(2+)</name>
        <dbReference type="ChEBI" id="CHEBI:29105"/>
    </cofactor>
</comment>
<dbReference type="Pfam" id="PF00383">
    <property type="entry name" value="dCMP_cyt_deam_1"/>
    <property type="match status" value="1"/>
</dbReference>
<dbReference type="Pfam" id="PF01872">
    <property type="entry name" value="RibD_C"/>
    <property type="match status" value="1"/>
</dbReference>
<keyword evidence="9 12" id="KW-0560">Oxidoreductase</keyword>
<dbReference type="EC" id="1.1.1.193" evidence="12"/>
<keyword evidence="4" id="KW-0686">Riboflavin biosynthesis</keyword>
<dbReference type="GO" id="GO:0009231">
    <property type="term" value="P:riboflavin biosynthetic process"/>
    <property type="evidence" value="ECO:0007669"/>
    <property type="project" value="UniProtKB-UniPathway"/>
</dbReference>
<evidence type="ECO:0000256" key="10">
    <source>
        <dbReference type="ARBA" id="ARBA00023268"/>
    </source>
</evidence>
<name>A0A3B0W6H6_9ZZZZ</name>
<dbReference type="InterPro" id="IPR024072">
    <property type="entry name" value="DHFR-like_dom_sf"/>
</dbReference>
<evidence type="ECO:0000256" key="7">
    <source>
        <dbReference type="ARBA" id="ARBA00022833"/>
    </source>
</evidence>
<keyword evidence="5" id="KW-0479">Metal-binding</keyword>
<evidence type="ECO:0000259" key="11">
    <source>
        <dbReference type="PROSITE" id="PS51747"/>
    </source>
</evidence>
<keyword evidence="8" id="KW-0521">NADP</keyword>
<dbReference type="PANTHER" id="PTHR38011:SF7">
    <property type="entry name" value="2,5-DIAMINO-6-RIBOSYLAMINO-4(3H)-PYRIMIDINONE 5'-PHOSPHATE REDUCTASE"/>
    <property type="match status" value="1"/>
</dbReference>
<evidence type="ECO:0000256" key="5">
    <source>
        <dbReference type="ARBA" id="ARBA00022723"/>
    </source>
</evidence>
<dbReference type="InterPro" id="IPR016193">
    <property type="entry name" value="Cytidine_deaminase-like"/>
</dbReference>
<dbReference type="NCBIfam" id="TIGR00227">
    <property type="entry name" value="ribD_Cterm"/>
    <property type="match status" value="1"/>
</dbReference>
<comment type="pathway">
    <text evidence="2">Cofactor biosynthesis; riboflavin biosynthesis; 5-amino-6-(D-ribitylamino)uracil from GTP: step 2/4.</text>
</comment>
<protein>
    <submittedName>
        <fullName evidence="12">Diaminohydroxyphosphoribosylaminopyrimidine deaminase / 5-amino-6-(5-phosphoribosylamino)uracil reductase</fullName>
        <ecNumber evidence="12">1.1.1.193</ecNumber>
        <ecNumber evidence="12">3.5.4.26</ecNumber>
    </submittedName>
</protein>
<evidence type="ECO:0000256" key="9">
    <source>
        <dbReference type="ARBA" id="ARBA00023002"/>
    </source>
</evidence>
<dbReference type="InterPro" id="IPR002734">
    <property type="entry name" value="RibDG_C"/>
</dbReference>
<dbReference type="Gene3D" id="3.40.140.10">
    <property type="entry name" value="Cytidine Deaminase, domain 2"/>
    <property type="match status" value="1"/>
</dbReference>
<keyword evidence="7" id="KW-0862">Zinc</keyword>
<dbReference type="PIRSF" id="PIRSF006769">
    <property type="entry name" value="RibD"/>
    <property type="match status" value="1"/>
</dbReference>
<dbReference type="InterPro" id="IPR050765">
    <property type="entry name" value="Riboflavin_Biosynth_HTPR"/>
</dbReference>
<dbReference type="Gene3D" id="3.40.430.10">
    <property type="entry name" value="Dihydrofolate Reductase, subunit A"/>
    <property type="match status" value="1"/>
</dbReference>
<evidence type="ECO:0000256" key="3">
    <source>
        <dbReference type="ARBA" id="ARBA00004910"/>
    </source>
</evidence>
<dbReference type="AlphaFoldDB" id="A0A3B0W6H6"/>
<dbReference type="EC" id="3.5.4.26" evidence="12"/>
<dbReference type="SUPFAM" id="SSF53597">
    <property type="entry name" value="Dihydrofolate reductase-like"/>
    <property type="match status" value="1"/>
</dbReference>
<evidence type="ECO:0000256" key="8">
    <source>
        <dbReference type="ARBA" id="ARBA00022857"/>
    </source>
</evidence>
<evidence type="ECO:0000256" key="6">
    <source>
        <dbReference type="ARBA" id="ARBA00022801"/>
    </source>
</evidence>
<dbReference type="InterPro" id="IPR004794">
    <property type="entry name" value="Eubact_RibD"/>
</dbReference>
<dbReference type="GO" id="GO:0008703">
    <property type="term" value="F:5-amino-6-(5-phosphoribosylamino)uracil reductase activity"/>
    <property type="evidence" value="ECO:0007669"/>
    <property type="project" value="UniProtKB-EC"/>
</dbReference>
<dbReference type="FunFam" id="3.40.140.10:FF:000025">
    <property type="entry name" value="Riboflavin biosynthesis protein RibD"/>
    <property type="match status" value="1"/>
</dbReference>
<reference evidence="12" key="1">
    <citation type="submission" date="2018-06" db="EMBL/GenBank/DDBJ databases">
        <authorList>
            <person name="Zhirakovskaya E."/>
        </authorList>
    </citation>
    <scope>NUCLEOTIDE SEQUENCE</scope>
</reference>
<feature type="domain" description="CMP/dCMP-type deaminase" evidence="11">
    <location>
        <begin position="2"/>
        <end position="124"/>
    </location>
</feature>
<accession>A0A3B0W6H6</accession>
<dbReference type="PROSITE" id="PS00903">
    <property type="entry name" value="CYT_DCMP_DEAMINASES_1"/>
    <property type="match status" value="1"/>
</dbReference>
<dbReference type="UniPathway" id="UPA00275">
    <property type="reaction ID" value="UER00401"/>
</dbReference>
<sequence>MASSVEYMQHAIRLAKKGRCSTEPNPRVGCVIVKDGQVVGEGWHKRAGDAHAEINALEQAGSNASGATVFVTLEPCSHTGKTPPCADALIQAGVGKVIAAMQDPNPLVAGKGLKKLQEAGIEVESGLLETQARELNPGFIKRMESGRPFVRVKLAMSLDGRTAMASGESKWISSDASRDDVQRLRAESSAVLTGIDTVLADNPSMNVRLSAEVLGVDEIKQPKRIVLDSQLRMPAAAKIINSEGDSGGECVVYTTVNVDNKNDYPYIIENIVTLDGRIDLQVLMKNLAKDEINLLHVEAGSVLCGALLKNDLVDEIIIYMAPHIMGDDAKGLFHLPGLEKMEDRIALQLKDVRSIGNDIRITLLPYRKG</sequence>
<dbReference type="InterPro" id="IPR016192">
    <property type="entry name" value="APOBEC/CMP_deaminase_Zn-bd"/>
</dbReference>
<comment type="pathway">
    <text evidence="3">Cofactor biosynthesis; riboflavin biosynthesis; 5-amino-6-(D-ribitylamino)uracil from GTP: step 3/4.</text>
</comment>
<dbReference type="GO" id="GO:0008270">
    <property type="term" value="F:zinc ion binding"/>
    <property type="evidence" value="ECO:0007669"/>
    <property type="project" value="InterPro"/>
</dbReference>
<evidence type="ECO:0000313" key="12">
    <source>
        <dbReference type="EMBL" id="VAW50911.1"/>
    </source>
</evidence>
<dbReference type="NCBIfam" id="TIGR00326">
    <property type="entry name" value="eubact_ribD"/>
    <property type="match status" value="1"/>
</dbReference>
<dbReference type="GO" id="GO:0050661">
    <property type="term" value="F:NADP binding"/>
    <property type="evidence" value="ECO:0007669"/>
    <property type="project" value="InterPro"/>
</dbReference>
<evidence type="ECO:0000256" key="4">
    <source>
        <dbReference type="ARBA" id="ARBA00022619"/>
    </source>
</evidence>
<gene>
    <name evidence="12" type="ORF">MNBD_GAMMA05-1421</name>
</gene>
<dbReference type="SUPFAM" id="SSF53927">
    <property type="entry name" value="Cytidine deaminase-like"/>
    <property type="match status" value="1"/>
</dbReference>